<dbReference type="EMBL" id="BQNB010020568">
    <property type="protein sequence ID" value="GJT97333.1"/>
    <property type="molecule type" value="Genomic_DNA"/>
</dbReference>
<keyword evidence="2" id="KW-1185">Reference proteome</keyword>
<reference evidence="1" key="2">
    <citation type="submission" date="2022-01" db="EMBL/GenBank/DDBJ databases">
        <authorList>
            <person name="Yamashiro T."/>
            <person name="Shiraishi A."/>
            <person name="Satake H."/>
            <person name="Nakayama K."/>
        </authorList>
    </citation>
    <scope>NUCLEOTIDE SEQUENCE</scope>
</reference>
<sequence length="157" mass="17660">MTVRGDCLWVLTLFQSEDMNNVMDLSSQLETTELKATNIKCLVSRSATCHLCGLFCTYLCVHEVAPIVITFDFESIIILPTAALAADKHIRALLLSGHNGLLFACQDSKSKWRSLGYQRPSLVFAFRQERKVSSPIEYSMKSTLYPMPQNSSQQDSF</sequence>
<name>A0ABQ5IB50_9ASTR</name>
<evidence type="ECO:0000313" key="1">
    <source>
        <dbReference type="EMBL" id="GJT97333.1"/>
    </source>
</evidence>
<proteinExistence type="predicted"/>
<evidence type="ECO:0000313" key="2">
    <source>
        <dbReference type="Proteomes" id="UP001151760"/>
    </source>
</evidence>
<dbReference type="Proteomes" id="UP001151760">
    <property type="component" value="Unassembled WGS sequence"/>
</dbReference>
<organism evidence="1 2">
    <name type="scientific">Tanacetum coccineum</name>
    <dbReference type="NCBI Taxonomy" id="301880"/>
    <lineage>
        <taxon>Eukaryota</taxon>
        <taxon>Viridiplantae</taxon>
        <taxon>Streptophyta</taxon>
        <taxon>Embryophyta</taxon>
        <taxon>Tracheophyta</taxon>
        <taxon>Spermatophyta</taxon>
        <taxon>Magnoliopsida</taxon>
        <taxon>eudicotyledons</taxon>
        <taxon>Gunneridae</taxon>
        <taxon>Pentapetalae</taxon>
        <taxon>asterids</taxon>
        <taxon>campanulids</taxon>
        <taxon>Asterales</taxon>
        <taxon>Asteraceae</taxon>
        <taxon>Asteroideae</taxon>
        <taxon>Anthemideae</taxon>
        <taxon>Anthemidinae</taxon>
        <taxon>Tanacetum</taxon>
    </lineage>
</organism>
<comment type="caution">
    <text evidence="1">The sequence shown here is derived from an EMBL/GenBank/DDBJ whole genome shotgun (WGS) entry which is preliminary data.</text>
</comment>
<accession>A0ABQ5IB50</accession>
<protein>
    <submittedName>
        <fullName evidence="1">Uncharacterized protein</fullName>
    </submittedName>
</protein>
<gene>
    <name evidence="1" type="ORF">Tco_1092851</name>
</gene>
<reference evidence="1" key="1">
    <citation type="journal article" date="2022" name="Int. J. Mol. Sci.">
        <title>Draft Genome of Tanacetum Coccineum: Genomic Comparison of Closely Related Tanacetum-Family Plants.</title>
        <authorList>
            <person name="Yamashiro T."/>
            <person name="Shiraishi A."/>
            <person name="Nakayama K."/>
            <person name="Satake H."/>
        </authorList>
    </citation>
    <scope>NUCLEOTIDE SEQUENCE</scope>
</reference>